<gene>
    <name evidence="2" type="ORF">H8689_07270</name>
</gene>
<accession>A0A926IMY0</accession>
<feature type="transmembrane region" description="Helical" evidence="1">
    <location>
        <begin position="127"/>
        <end position="145"/>
    </location>
</feature>
<keyword evidence="1" id="KW-0472">Membrane</keyword>
<proteinExistence type="predicted"/>
<organism evidence="2 3">
    <name type="scientific">Wansuia hejianensis</name>
    <dbReference type="NCBI Taxonomy" id="2763667"/>
    <lineage>
        <taxon>Bacteria</taxon>
        <taxon>Bacillati</taxon>
        <taxon>Bacillota</taxon>
        <taxon>Clostridia</taxon>
        <taxon>Lachnospirales</taxon>
        <taxon>Lachnospiraceae</taxon>
        <taxon>Wansuia</taxon>
    </lineage>
</organism>
<keyword evidence="1" id="KW-1133">Transmembrane helix</keyword>
<dbReference type="EMBL" id="JACRTK010000003">
    <property type="protein sequence ID" value="MBC8590910.1"/>
    <property type="molecule type" value="Genomic_DNA"/>
</dbReference>
<feature type="transmembrane region" description="Helical" evidence="1">
    <location>
        <begin position="12"/>
        <end position="31"/>
    </location>
</feature>
<name>A0A926IMY0_9FIRM</name>
<evidence type="ECO:0000313" key="2">
    <source>
        <dbReference type="EMBL" id="MBC8590910.1"/>
    </source>
</evidence>
<sequence length="154" mass="18336">MKKFIQDLKEDKFLKLYLFLFFLLDLIYLYFEISKSQYIERNSLEGLIDASQYQYLANISKTTIFIEGLIVLLCLIYLTKVIMKKDKENIKKFLITHFIILPVFIFISFLLSNAFSAPIGNLIQQLYIPYKMTFIALIYFGVKMLQKRVLHYDI</sequence>
<protein>
    <submittedName>
        <fullName evidence="2">Uncharacterized protein</fullName>
    </submittedName>
</protein>
<dbReference type="RefSeq" id="WP_249323749.1">
    <property type="nucleotide sequence ID" value="NZ_JACRTK010000003.1"/>
</dbReference>
<dbReference type="Proteomes" id="UP000601522">
    <property type="component" value="Unassembled WGS sequence"/>
</dbReference>
<dbReference type="AlphaFoldDB" id="A0A926IMY0"/>
<evidence type="ECO:0000256" key="1">
    <source>
        <dbReference type="SAM" id="Phobius"/>
    </source>
</evidence>
<keyword evidence="3" id="KW-1185">Reference proteome</keyword>
<comment type="caution">
    <text evidence="2">The sequence shown here is derived from an EMBL/GenBank/DDBJ whole genome shotgun (WGS) entry which is preliminary data.</text>
</comment>
<keyword evidence="1" id="KW-0812">Transmembrane</keyword>
<evidence type="ECO:0000313" key="3">
    <source>
        <dbReference type="Proteomes" id="UP000601522"/>
    </source>
</evidence>
<feature type="transmembrane region" description="Helical" evidence="1">
    <location>
        <begin position="94"/>
        <end position="115"/>
    </location>
</feature>
<feature type="transmembrane region" description="Helical" evidence="1">
    <location>
        <begin position="64"/>
        <end position="82"/>
    </location>
</feature>
<reference evidence="2 3" key="1">
    <citation type="submission" date="2020-08" db="EMBL/GenBank/DDBJ databases">
        <title>Genome public.</title>
        <authorList>
            <person name="Liu C."/>
            <person name="Sun Q."/>
        </authorList>
    </citation>
    <scope>NUCLEOTIDE SEQUENCE [LARGE SCALE GENOMIC DNA]</scope>
    <source>
        <strain evidence="2 3">NSJ-26</strain>
    </source>
</reference>